<keyword evidence="5 7" id="KW-0456">Lyase</keyword>
<comment type="similarity">
    <text evidence="7">Belongs to the COQ4 family.</text>
</comment>
<accession>K5WDB0</accession>
<evidence type="ECO:0000256" key="6">
    <source>
        <dbReference type="ARBA" id="ARBA00081568"/>
    </source>
</evidence>
<dbReference type="GeneID" id="18911001"/>
<dbReference type="GO" id="GO:0031314">
    <property type="term" value="C:extrinsic component of mitochondrial inner membrane"/>
    <property type="evidence" value="ECO:0007669"/>
    <property type="project" value="UniProtKB-UniRule"/>
</dbReference>
<evidence type="ECO:0000313" key="8">
    <source>
        <dbReference type="EMBL" id="EKM56999.1"/>
    </source>
</evidence>
<keyword evidence="7" id="KW-0862">Zinc</keyword>
<evidence type="ECO:0000256" key="5">
    <source>
        <dbReference type="ARBA" id="ARBA00023239"/>
    </source>
</evidence>
<organism evidence="8 9">
    <name type="scientific">Phanerochaete carnosa (strain HHB-10118-sp)</name>
    <name type="common">White-rot fungus</name>
    <name type="synonym">Peniophora carnosa</name>
    <dbReference type="NCBI Taxonomy" id="650164"/>
    <lineage>
        <taxon>Eukaryota</taxon>
        <taxon>Fungi</taxon>
        <taxon>Dikarya</taxon>
        <taxon>Basidiomycota</taxon>
        <taxon>Agaricomycotina</taxon>
        <taxon>Agaricomycetes</taxon>
        <taxon>Polyporales</taxon>
        <taxon>Phanerochaetaceae</taxon>
        <taxon>Phanerochaete</taxon>
    </lineage>
</organism>
<proteinExistence type="inferred from homology"/>
<dbReference type="GO" id="GO:0008270">
    <property type="term" value="F:zinc ion binding"/>
    <property type="evidence" value="ECO:0007669"/>
    <property type="project" value="UniProtKB-UniRule"/>
</dbReference>
<evidence type="ECO:0000256" key="1">
    <source>
        <dbReference type="ARBA" id="ARBA00022688"/>
    </source>
</evidence>
<dbReference type="AlphaFoldDB" id="K5WDB0"/>
<comment type="function">
    <text evidence="7">Lyase that catalyzes the C1-decarboxylation of 4-hydroxy-3-methoxy-5-(all-trans-polyprenyl)benzoic acid into 2-methoxy-6-(all-trans-polyprenyl)phenol during ubiquinone biosynthesis.</text>
</comment>
<sequence length="281" mass="31966">MSRYHLAKCAAQSLLRTPRTTSPALAYNILQRRFNSTQPSYPGHVPLNCFEHAFMLAGASYMALTAPARHDMVAAVGDLTSGPVLPTLRDQMLASPEGRQILKERPRINTKTVDMNYLATLPHNTFGCTYLTWLERCNVTPDTREPTHYVDDPELAYVMQRYRESHDFYHCLVNLPVDVTSELAVKFFEFANLGLPMAGFAAAFGHFRISSAKRARLFREYVPWAIKCGSSAQSLITVYWEKRWEQDMDELKRELGLWDAPETKWPKPRHAEASSVEHVAA</sequence>
<reference evidence="8 9" key="1">
    <citation type="journal article" date="2012" name="BMC Genomics">
        <title>Comparative genomics of the white-rot fungi, Phanerochaete carnosa and P. chrysosporium, to elucidate the genetic basis of the distinct wood types they colonize.</title>
        <authorList>
            <person name="Suzuki H."/>
            <person name="MacDonald J."/>
            <person name="Syed K."/>
            <person name="Salamov A."/>
            <person name="Hori C."/>
            <person name="Aerts A."/>
            <person name="Henrissat B."/>
            <person name="Wiebenga A."/>
            <person name="vanKuyk P.A."/>
            <person name="Barry K."/>
            <person name="Lindquist E."/>
            <person name="LaButti K."/>
            <person name="Lapidus A."/>
            <person name="Lucas S."/>
            <person name="Coutinho P."/>
            <person name="Gong Y."/>
            <person name="Samejima M."/>
            <person name="Mahadevan R."/>
            <person name="Abou-Zaid M."/>
            <person name="de Vries R.P."/>
            <person name="Igarashi K."/>
            <person name="Yadav J.S."/>
            <person name="Grigoriev I.V."/>
            <person name="Master E.R."/>
        </authorList>
    </citation>
    <scope>NUCLEOTIDE SEQUENCE [LARGE SCALE GENOMIC DNA]</scope>
    <source>
        <strain evidence="8 9">HHB-10118-sp</strain>
    </source>
</reference>
<evidence type="ECO:0000256" key="7">
    <source>
        <dbReference type="HAMAP-Rule" id="MF_03111"/>
    </source>
</evidence>
<protein>
    <recommendedName>
        <fullName evidence="6">4-hydroxy-3-methoxy-5-polyprenylbenzoate decarboxylase</fullName>
    </recommendedName>
</protein>
<dbReference type="GO" id="GO:0120539">
    <property type="term" value="F:4-hydroxy-3-methoxy-5-polyprenylbenzoate decarboxylase activity"/>
    <property type="evidence" value="ECO:0007669"/>
    <property type="project" value="UniProtKB-EC"/>
</dbReference>
<dbReference type="EMBL" id="JH930471">
    <property type="protein sequence ID" value="EKM56999.1"/>
    <property type="molecule type" value="Genomic_DNA"/>
</dbReference>
<comment type="catalytic activity">
    <reaction evidence="7">
        <text>a 4-hydroxy-3-methoxy-5-(all-trans-polyprenyl)benzoate + H(+) = a 2-methoxy-6-(all-trans-polyprenyl)phenol + CO2</text>
        <dbReference type="Rhea" id="RHEA:81179"/>
        <dbReference type="Rhea" id="RHEA-COMP:9551"/>
        <dbReference type="Rhea" id="RHEA-COMP:10931"/>
        <dbReference type="ChEBI" id="CHEBI:15378"/>
        <dbReference type="ChEBI" id="CHEBI:16526"/>
        <dbReference type="ChEBI" id="CHEBI:62731"/>
        <dbReference type="ChEBI" id="CHEBI:84443"/>
        <dbReference type="EC" id="4.1.1.130"/>
    </reaction>
</comment>
<dbReference type="Pfam" id="PF05019">
    <property type="entry name" value="Coq4"/>
    <property type="match status" value="1"/>
</dbReference>
<dbReference type="HAMAP" id="MF_03111">
    <property type="entry name" value="Coq4"/>
    <property type="match status" value="1"/>
</dbReference>
<dbReference type="Proteomes" id="UP000008370">
    <property type="component" value="Unassembled WGS sequence"/>
</dbReference>
<dbReference type="InterPro" id="IPR007715">
    <property type="entry name" value="Coq4"/>
</dbReference>
<keyword evidence="2 7" id="KW-0999">Mitochondrion inner membrane</keyword>
<evidence type="ECO:0000256" key="3">
    <source>
        <dbReference type="ARBA" id="ARBA00023128"/>
    </source>
</evidence>
<keyword evidence="1 7" id="KW-0831">Ubiquinone biosynthesis</keyword>
<feature type="binding site" evidence="7">
    <location>
        <position position="167"/>
    </location>
    <ligand>
        <name>Zn(2+)</name>
        <dbReference type="ChEBI" id="CHEBI:29105"/>
    </ligand>
</feature>
<evidence type="ECO:0000313" key="9">
    <source>
        <dbReference type="Proteomes" id="UP000008370"/>
    </source>
</evidence>
<dbReference type="OrthoDB" id="4249at2759"/>
<comment type="pathway">
    <text evidence="7">Cofactor biosynthesis; ubiquinone biosynthesis.</text>
</comment>
<keyword evidence="4 7" id="KW-0472">Membrane</keyword>
<evidence type="ECO:0000256" key="4">
    <source>
        <dbReference type="ARBA" id="ARBA00023136"/>
    </source>
</evidence>
<gene>
    <name evidence="7" type="primary">COQ4</name>
    <name evidence="8" type="ORF">PHACADRAFT_194574</name>
</gene>
<keyword evidence="3 7" id="KW-0496">Mitochondrion</keyword>
<dbReference type="HOGENOM" id="CLU_061241_0_1_1"/>
<keyword evidence="9" id="KW-1185">Reference proteome</keyword>
<comment type="subcellular location">
    <subcellularLocation>
        <location evidence="7">Mitochondrion inner membrane</location>
        <topology evidence="7">Peripheral membrane protein</topology>
        <orientation evidence="7">Matrix side</orientation>
    </subcellularLocation>
</comment>
<comment type="cofactor">
    <cofactor evidence="7">
        <name>Zn(2+)</name>
        <dbReference type="ChEBI" id="CHEBI:29105"/>
    </cofactor>
</comment>
<dbReference type="FunCoup" id="K5WDB0">
    <property type="interactions" value="310"/>
</dbReference>
<dbReference type="PANTHER" id="PTHR12922:SF7">
    <property type="entry name" value="UBIQUINONE BIOSYNTHESIS PROTEIN COQ4 HOMOLOG, MITOCHONDRIAL"/>
    <property type="match status" value="1"/>
</dbReference>
<feature type="binding site" evidence="7">
    <location>
        <position position="166"/>
    </location>
    <ligand>
        <name>Zn(2+)</name>
        <dbReference type="ChEBI" id="CHEBI:29105"/>
    </ligand>
</feature>
<keyword evidence="7" id="KW-0479">Metal-binding</keyword>
<dbReference type="PANTHER" id="PTHR12922">
    <property type="entry name" value="UBIQUINONE BIOSYNTHESIS PROTEIN"/>
    <property type="match status" value="1"/>
</dbReference>
<evidence type="ECO:0000256" key="2">
    <source>
        <dbReference type="ARBA" id="ARBA00022792"/>
    </source>
</evidence>
<comment type="subunit">
    <text evidence="7">Component of a multi-subunit COQ enzyme complex, composed of at least COQ3, COQ4, COQ5, COQ6, COQ7 and COQ9.</text>
</comment>
<dbReference type="STRING" id="650164.K5WDB0"/>
<feature type="binding site" evidence="7">
    <location>
        <position position="170"/>
    </location>
    <ligand>
        <name>Zn(2+)</name>
        <dbReference type="ChEBI" id="CHEBI:29105"/>
    </ligand>
</feature>
<dbReference type="KEGG" id="pco:PHACADRAFT_194574"/>
<dbReference type="InterPro" id="IPR027540">
    <property type="entry name" value="Coq4_euk"/>
</dbReference>
<feature type="binding site" evidence="7">
    <location>
        <position position="182"/>
    </location>
    <ligand>
        <name>Zn(2+)</name>
        <dbReference type="ChEBI" id="CHEBI:29105"/>
    </ligand>
</feature>
<dbReference type="UniPathway" id="UPA00232"/>
<dbReference type="RefSeq" id="XP_007394828.1">
    <property type="nucleotide sequence ID" value="XM_007394766.1"/>
</dbReference>
<name>K5WDB0_PHACS</name>
<dbReference type="InParanoid" id="K5WDB0"/>